<dbReference type="EMBL" id="BPLR01021378">
    <property type="protein sequence ID" value="GIX88989.1"/>
    <property type="molecule type" value="Genomic_DNA"/>
</dbReference>
<proteinExistence type="predicted"/>
<keyword evidence="3" id="KW-1185">Reference proteome</keyword>
<reference evidence="2 3" key="1">
    <citation type="submission" date="2021-06" db="EMBL/GenBank/DDBJ databases">
        <title>Caerostris extrusa draft genome.</title>
        <authorList>
            <person name="Kono N."/>
            <person name="Arakawa K."/>
        </authorList>
    </citation>
    <scope>NUCLEOTIDE SEQUENCE [LARGE SCALE GENOMIC DNA]</scope>
</reference>
<accession>A0AAV4NW12</accession>
<gene>
    <name evidence="2" type="ORF">CEXT_541091</name>
</gene>
<organism evidence="2 3">
    <name type="scientific">Caerostris extrusa</name>
    <name type="common">Bark spider</name>
    <name type="synonym">Caerostris bankana</name>
    <dbReference type="NCBI Taxonomy" id="172846"/>
    <lineage>
        <taxon>Eukaryota</taxon>
        <taxon>Metazoa</taxon>
        <taxon>Ecdysozoa</taxon>
        <taxon>Arthropoda</taxon>
        <taxon>Chelicerata</taxon>
        <taxon>Arachnida</taxon>
        <taxon>Araneae</taxon>
        <taxon>Araneomorphae</taxon>
        <taxon>Entelegynae</taxon>
        <taxon>Araneoidea</taxon>
        <taxon>Araneidae</taxon>
        <taxon>Caerostris</taxon>
    </lineage>
</organism>
<protein>
    <recommendedName>
        <fullName evidence="4">WW domain containing adaptor with coiled-coil</fullName>
    </recommendedName>
</protein>
<dbReference type="AlphaFoldDB" id="A0AAV4NW12"/>
<evidence type="ECO:0000256" key="1">
    <source>
        <dbReference type="SAM" id="MobiDB-lite"/>
    </source>
</evidence>
<feature type="compositionally biased region" description="Basic and acidic residues" evidence="1">
    <location>
        <begin position="91"/>
        <end position="101"/>
    </location>
</feature>
<name>A0AAV4NW12_CAEEX</name>
<evidence type="ECO:0000313" key="2">
    <source>
        <dbReference type="EMBL" id="GIX88989.1"/>
    </source>
</evidence>
<evidence type="ECO:0008006" key="4">
    <source>
        <dbReference type="Google" id="ProtNLM"/>
    </source>
</evidence>
<feature type="region of interest" description="Disordered" evidence="1">
    <location>
        <begin position="23"/>
        <end position="101"/>
    </location>
</feature>
<feature type="non-terminal residue" evidence="2">
    <location>
        <position position="1"/>
    </location>
</feature>
<feature type="compositionally biased region" description="Low complexity" evidence="1">
    <location>
        <begin position="47"/>
        <end position="81"/>
    </location>
</feature>
<dbReference type="Proteomes" id="UP001054945">
    <property type="component" value="Unassembled WGS sequence"/>
</dbReference>
<sequence length="101" mass="10378">TQLLVLFPPTSFQSLLVNLSAQNRPKLTTPPDLSPVANEPTPSYFQQPARLPIIPAPATATQPSPTVSPSAAPPRSSTGSPASPPAAGPVDLDRRSSSIAA</sequence>
<comment type="caution">
    <text evidence="2">The sequence shown here is derived from an EMBL/GenBank/DDBJ whole genome shotgun (WGS) entry which is preliminary data.</text>
</comment>
<evidence type="ECO:0000313" key="3">
    <source>
        <dbReference type="Proteomes" id="UP001054945"/>
    </source>
</evidence>